<dbReference type="Proteomes" id="UP000287651">
    <property type="component" value="Unassembled WGS sequence"/>
</dbReference>
<protein>
    <recommendedName>
        <fullName evidence="4">Retrotransposon gag domain-containing protein</fullName>
    </recommendedName>
</protein>
<evidence type="ECO:0000313" key="2">
    <source>
        <dbReference type="EMBL" id="RRT64170.1"/>
    </source>
</evidence>
<dbReference type="AlphaFoldDB" id="A0A426ZJN0"/>
<feature type="compositionally biased region" description="Polar residues" evidence="1">
    <location>
        <begin position="29"/>
        <end position="38"/>
    </location>
</feature>
<evidence type="ECO:0000313" key="3">
    <source>
        <dbReference type="Proteomes" id="UP000287651"/>
    </source>
</evidence>
<gene>
    <name evidence="2" type="ORF">B296_00042075</name>
</gene>
<dbReference type="EMBL" id="AMZH03006299">
    <property type="protein sequence ID" value="RRT64170.1"/>
    <property type="molecule type" value="Genomic_DNA"/>
</dbReference>
<dbReference type="PANTHER" id="PTHR33223">
    <property type="entry name" value="CCHC-TYPE DOMAIN-CONTAINING PROTEIN"/>
    <property type="match status" value="1"/>
</dbReference>
<dbReference type="PANTHER" id="PTHR33223:SF10">
    <property type="entry name" value="AMINOTRANSFERASE-LIKE PLANT MOBILE DOMAIN-CONTAINING PROTEIN"/>
    <property type="match status" value="1"/>
</dbReference>
<feature type="compositionally biased region" description="Low complexity" evidence="1">
    <location>
        <begin position="40"/>
        <end position="51"/>
    </location>
</feature>
<evidence type="ECO:0000256" key="1">
    <source>
        <dbReference type="SAM" id="MobiDB-lite"/>
    </source>
</evidence>
<comment type="caution">
    <text evidence="2">The sequence shown here is derived from an EMBL/GenBank/DDBJ whole genome shotgun (WGS) entry which is preliminary data.</text>
</comment>
<proteinExistence type="predicted"/>
<reference evidence="2 3" key="1">
    <citation type="journal article" date="2014" name="Agronomy (Basel)">
        <title>A Draft Genome Sequence for Ensete ventricosum, the Drought-Tolerant Tree Against Hunger.</title>
        <authorList>
            <person name="Harrison J."/>
            <person name="Moore K.A."/>
            <person name="Paszkiewicz K."/>
            <person name="Jones T."/>
            <person name="Grant M."/>
            <person name="Ambacheew D."/>
            <person name="Muzemil S."/>
            <person name="Studholme D.J."/>
        </authorList>
    </citation>
    <scope>NUCLEOTIDE SEQUENCE [LARGE SCALE GENOMIC DNA]</scope>
</reference>
<feature type="region of interest" description="Disordered" evidence="1">
    <location>
        <begin position="247"/>
        <end position="281"/>
    </location>
</feature>
<name>A0A426ZJN0_ENSVE</name>
<organism evidence="2 3">
    <name type="scientific">Ensete ventricosum</name>
    <name type="common">Abyssinian banana</name>
    <name type="synonym">Musa ensete</name>
    <dbReference type="NCBI Taxonomy" id="4639"/>
    <lineage>
        <taxon>Eukaryota</taxon>
        <taxon>Viridiplantae</taxon>
        <taxon>Streptophyta</taxon>
        <taxon>Embryophyta</taxon>
        <taxon>Tracheophyta</taxon>
        <taxon>Spermatophyta</taxon>
        <taxon>Magnoliopsida</taxon>
        <taxon>Liliopsida</taxon>
        <taxon>Zingiberales</taxon>
        <taxon>Musaceae</taxon>
        <taxon>Ensete</taxon>
    </lineage>
</organism>
<evidence type="ECO:0008006" key="4">
    <source>
        <dbReference type="Google" id="ProtNLM"/>
    </source>
</evidence>
<accession>A0A426ZJN0</accession>
<sequence length="305" mass="34414">MLQERSAPDNPGEDVPPSDQAPSGDATRRLTSTPSASVHSLLDPDTLSSDSTNSLRVQLRLMNQRIDDVHKTIRMKDERGESPLWGSPSIQEIQDTPIPQHFRLLTLETYDGGSDPVEHVATFRVQMALYGTSDAIMCWAFPTTLRGIARGWYNWLALAFPTVVSLLRMRQKEDEPLGPYLARFAKEIGAIPDAHPSLIIQAFMIGIRPSRLFWSLVERPPMTMPEMLQRANQYVVAEALVVEKREDLKCSRPEPSRGPPPRLSRKRAERAEHAAPWLPNTPLNSTRTEIFLQIREKGLLKPPTR</sequence>
<feature type="region of interest" description="Disordered" evidence="1">
    <location>
        <begin position="1"/>
        <end position="51"/>
    </location>
</feature>